<evidence type="ECO:0000313" key="3">
    <source>
        <dbReference type="Proteomes" id="UP001595957"/>
    </source>
</evidence>
<feature type="non-terminal residue" evidence="2">
    <location>
        <position position="91"/>
    </location>
</feature>
<comment type="caution">
    <text evidence="2">The sequence shown here is derived from an EMBL/GenBank/DDBJ whole genome shotgun (WGS) entry which is preliminary data.</text>
</comment>
<name>A0ABV9F5H0_9SPHN</name>
<feature type="domain" description="Transposase DDE" evidence="1">
    <location>
        <begin position="18"/>
        <end position="58"/>
    </location>
</feature>
<reference evidence="3" key="1">
    <citation type="journal article" date="2019" name="Int. J. Syst. Evol. Microbiol.">
        <title>The Global Catalogue of Microorganisms (GCM) 10K type strain sequencing project: providing services to taxonomists for standard genome sequencing and annotation.</title>
        <authorList>
            <consortium name="The Broad Institute Genomics Platform"/>
            <consortium name="The Broad Institute Genome Sequencing Center for Infectious Disease"/>
            <person name="Wu L."/>
            <person name="Ma J."/>
        </authorList>
    </citation>
    <scope>NUCLEOTIDE SEQUENCE [LARGE SCALE GENOMIC DNA]</scope>
    <source>
        <strain evidence="3">NBRC 103632</strain>
    </source>
</reference>
<accession>A0ABV9F5H0</accession>
<gene>
    <name evidence="2" type="ORF">ACFO3E_15030</name>
</gene>
<evidence type="ECO:0000313" key="2">
    <source>
        <dbReference type="EMBL" id="MFC4595494.1"/>
    </source>
</evidence>
<dbReference type="Proteomes" id="UP001595957">
    <property type="component" value="Unassembled WGS sequence"/>
</dbReference>
<evidence type="ECO:0000259" key="1">
    <source>
        <dbReference type="Pfam" id="PF13701"/>
    </source>
</evidence>
<organism evidence="2 3">
    <name type="scientific">Sphingobium tyrosinilyticum</name>
    <dbReference type="NCBI Taxonomy" id="2715436"/>
    <lineage>
        <taxon>Bacteria</taxon>
        <taxon>Pseudomonadati</taxon>
        <taxon>Pseudomonadota</taxon>
        <taxon>Alphaproteobacteria</taxon>
        <taxon>Sphingomonadales</taxon>
        <taxon>Sphingomonadaceae</taxon>
        <taxon>Sphingobium</taxon>
    </lineage>
</organism>
<keyword evidence="3" id="KW-1185">Reference proteome</keyword>
<proteinExistence type="predicted"/>
<dbReference type="EMBL" id="JBHSFZ010000034">
    <property type="protein sequence ID" value="MFC4595494.1"/>
    <property type="molecule type" value="Genomic_DNA"/>
</dbReference>
<dbReference type="Pfam" id="PF13701">
    <property type="entry name" value="DDE_Tnp_1_4"/>
    <property type="match status" value="1"/>
</dbReference>
<sequence length="91" mass="9598">MPPATPTENIDGAPLISFPAIHRKKVTAAFDGGRLTSDGGVLLLAQAERTMGIPTNAALRANPDIVAAADACAVKRAEQDRVVLRCYAEIR</sequence>
<dbReference type="InterPro" id="IPR025668">
    <property type="entry name" value="Tnp_DDE_dom"/>
</dbReference>
<protein>
    <recommendedName>
        <fullName evidence="1">Transposase DDE domain-containing protein</fullName>
    </recommendedName>
</protein>